<evidence type="ECO:0000256" key="1">
    <source>
        <dbReference type="SAM" id="Phobius"/>
    </source>
</evidence>
<evidence type="ECO:0000313" key="3">
    <source>
        <dbReference type="Proteomes" id="UP000266889"/>
    </source>
</evidence>
<keyword evidence="1" id="KW-1133">Transmembrane helix</keyword>
<feature type="transmembrane region" description="Helical" evidence="1">
    <location>
        <begin position="47"/>
        <end position="68"/>
    </location>
</feature>
<keyword evidence="1" id="KW-0472">Membrane</keyword>
<gene>
    <name evidence="2" type="ORF">DLJ58_23885</name>
</gene>
<keyword evidence="3" id="KW-1185">Reference proteome</keyword>
<organism evidence="2 3">
    <name type="scientific">Micromonospora arida</name>
    <dbReference type="NCBI Taxonomy" id="2203715"/>
    <lineage>
        <taxon>Bacteria</taxon>
        <taxon>Bacillati</taxon>
        <taxon>Actinomycetota</taxon>
        <taxon>Actinomycetes</taxon>
        <taxon>Micromonosporales</taxon>
        <taxon>Micromonosporaceae</taxon>
        <taxon>Micromonospora</taxon>
    </lineage>
</organism>
<feature type="transmembrane region" description="Helical" evidence="1">
    <location>
        <begin position="6"/>
        <end position="27"/>
    </location>
</feature>
<comment type="caution">
    <text evidence="2">The sequence shown here is derived from an EMBL/GenBank/DDBJ whole genome shotgun (WGS) entry which is preliminary data.</text>
</comment>
<dbReference type="AlphaFoldDB" id="A0A3N9XGR3"/>
<dbReference type="EMBL" id="QGSY01000234">
    <property type="protein sequence ID" value="RQX06583.1"/>
    <property type="molecule type" value="Genomic_DNA"/>
</dbReference>
<reference evidence="2 3" key="1">
    <citation type="submission" date="2018-05" db="EMBL/GenBank/DDBJ databases">
        <title>Micromonospora from Atacama Desert.</title>
        <authorList>
            <person name="Carro L."/>
            <person name="Goodfellow M."/>
            <person name="Klenk H.-P."/>
        </authorList>
    </citation>
    <scope>NUCLEOTIDE SEQUENCE [LARGE SCALE GENOMIC DNA]</scope>
    <source>
        <strain evidence="2 3">LB32</strain>
    </source>
</reference>
<accession>A0A3N9XGR3</accession>
<evidence type="ECO:0000313" key="2">
    <source>
        <dbReference type="EMBL" id="RQX06583.1"/>
    </source>
</evidence>
<proteinExistence type="predicted"/>
<keyword evidence="1" id="KW-0812">Transmembrane</keyword>
<feature type="transmembrane region" description="Helical" evidence="1">
    <location>
        <begin position="74"/>
        <end position="92"/>
    </location>
</feature>
<dbReference type="Proteomes" id="UP000266889">
    <property type="component" value="Unassembled WGS sequence"/>
</dbReference>
<name>A0A3N9XGR3_9ACTN</name>
<sequence>MDPRTFFQMLLGVGGLLLTGYGVRLLLTGRTSPFVLRRWRHPVDAGMWFLCAGLAFLLLAVGYLGRLIGAFGPATTWTLASLALVFLALGLVRHRPRDIGRGRSSDTT</sequence>
<protein>
    <submittedName>
        <fullName evidence="2">Uncharacterized protein</fullName>
    </submittedName>
</protein>